<dbReference type="EMBL" id="RFFJ01000004">
    <property type="protein sequence ID" value="RMI46060.1"/>
    <property type="molecule type" value="Genomic_DNA"/>
</dbReference>
<dbReference type="PROSITE" id="PS01124">
    <property type="entry name" value="HTH_ARAC_FAMILY_2"/>
    <property type="match status" value="1"/>
</dbReference>
<proteinExistence type="predicted"/>
<dbReference type="Proteomes" id="UP000278673">
    <property type="component" value="Unassembled WGS sequence"/>
</dbReference>
<dbReference type="InterPro" id="IPR009057">
    <property type="entry name" value="Homeodomain-like_sf"/>
</dbReference>
<evidence type="ECO:0000313" key="5">
    <source>
        <dbReference type="EMBL" id="RMI46060.1"/>
    </source>
</evidence>
<evidence type="ECO:0000256" key="1">
    <source>
        <dbReference type="ARBA" id="ARBA00023015"/>
    </source>
</evidence>
<dbReference type="GO" id="GO:0043565">
    <property type="term" value="F:sequence-specific DNA binding"/>
    <property type="evidence" value="ECO:0007669"/>
    <property type="project" value="InterPro"/>
</dbReference>
<dbReference type="SUPFAM" id="SSF52317">
    <property type="entry name" value="Class I glutamine amidotransferase-like"/>
    <property type="match status" value="1"/>
</dbReference>
<dbReference type="PANTHER" id="PTHR43130">
    <property type="entry name" value="ARAC-FAMILY TRANSCRIPTIONAL REGULATOR"/>
    <property type="match status" value="1"/>
</dbReference>
<dbReference type="SMART" id="SM00342">
    <property type="entry name" value="HTH_ARAC"/>
    <property type="match status" value="1"/>
</dbReference>
<dbReference type="InterPro" id="IPR002818">
    <property type="entry name" value="DJ-1/PfpI"/>
</dbReference>
<dbReference type="InterPro" id="IPR018060">
    <property type="entry name" value="HTH_AraC"/>
</dbReference>
<evidence type="ECO:0000313" key="6">
    <source>
        <dbReference type="Proteomes" id="UP000278673"/>
    </source>
</evidence>
<organism evidence="5 6">
    <name type="scientific">Streptomyces triticirhizae</name>
    <dbReference type="NCBI Taxonomy" id="2483353"/>
    <lineage>
        <taxon>Bacteria</taxon>
        <taxon>Bacillati</taxon>
        <taxon>Actinomycetota</taxon>
        <taxon>Actinomycetes</taxon>
        <taxon>Kitasatosporales</taxon>
        <taxon>Streptomycetaceae</taxon>
        <taxon>Streptomyces</taxon>
    </lineage>
</organism>
<feature type="domain" description="HTH araC/xylS-type" evidence="4">
    <location>
        <begin position="274"/>
        <end position="372"/>
    </location>
</feature>
<feature type="compositionally biased region" description="Basic residues" evidence="3">
    <location>
        <begin position="17"/>
        <end position="27"/>
    </location>
</feature>
<sequence length="383" mass="41934">MDAGRGRPSRTTPLSRRPARVRPRSPRRAADAPRARWLAGIVRSVSLPPVRRRQRNRDVPTRRVVFVVFPHFQILDLAGPHEVFTAAGQRTGEVEIEVVAAERGPVVASSGLSVSPTLTADQLQGPVDTVIAVGGRGVYRAREDERLVNWLRHTAQGARRVASVCSGAFLLASAGLLDGRRAVTRWASCDRLAADHPEVAVDPRPIFVRDGHVWTSAGVTAGMDLALALVEQDHGAQLSREIARQLVMFVQRPGDQAQFSTQLAAQRPARAPVREVREWIVDHLDEDLTVAALAARAGMSERDFARVFREAVGRTPAGYVETARVEAARRPLETTDVTMEAIARSCGFGTAETFHRSFKRLLTVTPGAYRERFARPGALPGPR</sequence>
<dbReference type="PANTHER" id="PTHR43130:SF3">
    <property type="entry name" value="HTH-TYPE TRANSCRIPTIONAL REGULATOR RV1931C"/>
    <property type="match status" value="1"/>
</dbReference>
<protein>
    <submittedName>
        <fullName evidence="5">GlxA family transcriptional regulator</fullName>
    </submittedName>
</protein>
<feature type="region of interest" description="Disordered" evidence="3">
    <location>
        <begin position="1"/>
        <end position="33"/>
    </location>
</feature>
<gene>
    <name evidence="5" type="ORF">EBN88_01915</name>
</gene>
<keyword evidence="1" id="KW-0805">Transcription regulation</keyword>
<dbReference type="InterPro" id="IPR029062">
    <property type="entry name" value="Class_I_gatase-like"/>
</dbReference>
<dbReference type="SUPFAM" id="SSF46689">
    <property type="entry name" value="Homeodomain-like"/>
    <property type="match status" value="2"/>
</dbReference>
<comment type="caution">
    <text evidence="5">The sequence shown here is derived from an EMBL/GenBank/DDBJ whole genome shotgun (WGS) entry which is preliminary data.</text>
</comment>
<accession>A0A3M2MAG5</accession>
<reference evidence="5 6" key="1">
    <citation type="submission" date="2018-10" db="EMBL/GenBank/DDBJ databases">
        <title>Isolation, diversity and antifungal activity of actinobacteria from wheat.</title>
        <authorList>
            <person name="Han C."/>
        </authorList>
    </citation>
    <scope>NUCLEOTIDE SEQUENCE [LARGE SCALE GENOMIC DNA]</scope>
    <source>
        <strain evidence="5 6">NEAU-YY642</strain>
    </source>
</reference>
<keyword evidence="2" id="KW-0804">Transcription</keyword>
<dbReference type="AlphaFoldDB" id="A0A3M2MAG5"/>
<dbReference type="GO" id="GO:0003700">
    <property type="term" value="F:DNA-binding transcription factor activity"/>
    <property type="evidence" value="ECO:0007669"/>
    <property type="project" value="InterPro"/>
</dbReference>
<dbReference type="CDD" id="cd03137">
    <property type="entry name" value="GATase1_AraC_1"/>
    <property type="match status" value="1"/>
</dbReference>
<keyword evidence="6" id="KW-1185">Reference proteome</keyword>
<dbReference type="Pfam" id="PF01965">
    <property type="entry name" value="DJ-1_PfpI"/>
    <property type="match status" value="1"/>
</dbReference>
<evidence type="ECO:0000259" key="4">
    <source>
        <dbReference type="PROSITE" id="PS01124"/>
    </source>
</evidence>
<evidence type="ECO:0000256" key="3">
    <source>
        <dbReference type="SAM" id="MobiDB-lite"/>
    </source>
</evidence>
<dbReference type="Gene3D" id="1.10.10.60">
    <property type="entry name" value="Homeodomain-like"/>
    <property type="match status" value="1"/>
</dbReference>
<name>A0A3M2MAG5_9ACTN</name>
<dbReference type="Pfam" id="PF12833">
    <property type="entry name" value="HTH_18"/>
    <property type="match status" value="1"/>
</dbReference>
<dbReference type="InterPro" id="IPR052158">
    <property type="entry name" value="INH-QAR"/>
</dbReference>
<dbReference type="Gene3D" id="3.40.50.880">
    <property type="match status" value="1"/>
</dbReference>
<evidence type="ECO:0000256" key="2">
    <source>
        <dbReference type="ARBA" id="ARBA00023163"/>
    </source>
</evidence>